<accession>A0A410W8D6</accession>
<name>A0A410W8D6_9CORY</name>
<keyword evidence="2" id="KW-1185">Reference proteome</keyword>
<dbReference type="AlphaFoldDB" id="A0A410W8D6"/>
<evidence type="ECO:0000313" key="1">
    <source>
        <dbReference type="EMBL" id="QAU52206.1"/>
    </source>
</evidence>
<reference evidence="1 2" key="1">
    <citation type="submission" date="2019-01" db="EMBL/GenBank/DDBJ databases">
        <authorList>
            <person name="Ruckert C."/>
            <person name="Busche T."/>
            <person name="Kalinowski J."/>
        </authorList>
    </citation>
    <scope>NUCLEOTIDE SEQUENCE [LARGE SCALE GENOMIC DNA]</scope>
    <source>
        <strain evidence="1 2">136/3</strain>
    </source>
</reference>
<proteinExistence type="predicted"/>
<dbReference type="KEGG" id="cpeg:CPELA_04635"/>
<dbReference type="Proteomes" id="UP000288929">
    <property type="component" value="Chromosome"/>
</dbReference>
<dbReference type="RefSeq" id="WP_128889685.1">
    <property type="nucleotide sequence ID" value="NZ_BMCX01000001.1"/>
</dbReference>
<evidence type="ECO:0000313" key="2">
    <source>
        <dbReference type="Proteomes" id="UP000288929"/>
    </source>
</evidence>
<sequence length="230" mass="24176">MINSESAASGGDLVVVSGSPAQIPALAPNHAPSTALAHHAIEALADALRRQPRGIAVVSQRSQRWYTAHKGSFRAWGAPDVVVAKGHHLGDLVAMYLLEQAVLAAKIPPAAVDIEKVEFLDHIPQPSGGLTVVVADGSAGLTPKAPLSLLQSAAPTQDWCEALLGAQMPAPMTQQDLTQGGVIEADMWLELYRFGTSPAGAGLKRSLIHRDHSLGVGRCVALWSQERKAS</sequence>
<dbReference type="EMBL" id="CP035299">
    <property type="protein sequence ID" value="QAU52206.1"/>
    <property type="molecule type" value="Genomic_DNA"/>
</dbReference>
<protein>
    <submittedName>
        <fullName evidence="1">Uncharacterized protein</fullName>
    </submittedName>
</protein>
<organism evidence="1 2">
    <name type="scientific">Corynebacterium pelargi</name>
    <dbReference type="NCBI Taxonomy" id="1471400"/>
    <lineage>
        <taxon>Bacteria</taxon>
        <taxon>Bacillati</taxon>
        <taxon>Actinomycetota</taxon>
        <taxon>Actinomycetes</taxon>
        <taxon>Mycobacteriales</taxon>
        <taxon>Corynebacteriaceae</taxon>
        <taxon>Corynebacterium</taxon>
    </lineage>
</organism>
<gene>
    <name evidence="1" type="ORF">CPELA_04635</name>
</gene>
<dbReference type="OrthoDB" id="4774928at2"/>